<dbReference type="Proteomes" id="UP001642483">
    <property type="component" value="Unassembled WGS sequence"/>
</dbReference>
<organism evidence="2 3">
    <name type="scientific">Clavelina lepadiformis</name>
    <name type="common">Light-bulb sea squirt</name>
    <name type="synonym">Ascidia lepadiformis</name>
    <dbReference type="NCBI Taxonomy" id="159417"/>
    <lineage>
        <taxon>Eukaryota</taxon>
        <taxon>Metazoa</taxon>
        <taxon>Chordata</taxon>
        <taxon>Tunicata</taxon>
        <taxon>Ascidiacea</taxon>
        <taxon>Aplousobranchia</taxon>
        <taxon>Clavelinidae</taxon>
        <taxon>Clavelina</taxon>
    </lineage>
</organism>
<evidence type="ECO:0000256" key="1">
    <source>
        <dbReference type="SAM" id="MobiDB-lite"/>
    </source>
</evidence>
<protein>
    <submittedName>
        <fullName evidence="2">Uncharacterized protein</fullName>
    </submittedName>
</protein>
<sequence>MAENCFNAVHQVLRNGTKCCRTINHQSILLCQHRQSAPRETFVKGKVDKLTNKRRQHQRKSTSQTTVTSMQTFSSPAEVHSKFTQTWIENKPVESYLMEFYHLVLIGTDSGFE</sequence>
<reference evidence="2 3" key="1">
    <citation type="submission" date="2024-02" db="EMBL/GenBank/DDBJ databases">
        <authorList>
            <person name="Daric V."/>
            <person name="Darras S."/>
        </authorList>
    </citation>
    <scope>NUCLEOTIDE SEQUENCE [LARGE SCALE GENOMIC DNA]</scope>
</reference>
<accession>A0ABP0GLB4</accession>
<proteinExistence type="predicted"/>
<keyword evidence="3" id="KW-1185">Reference proteome</keyword>
<name>A0ABP0GLB4_CLALP</name>
<comment type="caution">
    <text evidence="2">The sequence shown here is derived from an EMBL/GenBank/DDBJ whole genome shotgun (WGS) entry which is preliminary data.</text>
</comment>
<evidence type="ECO:0000313" key="2">
    <source>
        <dbReference type="EMBL" id="CAK8692427.1"/>
    </source>
</evidence>
<feature type="region of interest" description="Disordered" evidence="1">
    <location>
        <begin position="52"/>
        <end position="71"/>
    </location>
</feature>
<feature type="compositionally biased region" description="Low complexity" evidence="1">
    <location>
        <begin position="61"/>
        <end position="71"/>
    </location>
</feature>
<evidence type="ECO:0000313" key="3">
    <source>
        <dbReference type="Proteomes" id="UP001642483"/>
    </source>
</evidence>
<gene>
    <name evidence="2" type="ORF">CVLEPA_LOCUS25693</name>
</gene>
<dbReference type="EMBL" id="CAWYQH010000130">
    <property type="protein sequence ID" value="CAK8692427.1"/>
    <property type="molecule type" value="Genomic_DNA"/>
</dbReference>